<evidence type="ECO:0000313" key="1">
    <source>
        <dbReference type="EMBL" id="MEJ2905040.1"/>
    </source>
</evidence>
<proteinExistence type="predicted"/>
<comment type="caution">
    <text evidence="1">The sequence shown here is derived from an EMBL/GenBank/DDBJ whole genome shotgun (WGS) entry which is preliminary data.</text>
</comment>
<dbReference type="EMBL" id="JBBEUB010000009">
    <property type="protein sequence ID" value="MEJ2905040.1"/>
    <property type="molecule type" value="Genomic_DNA"/>
</dbReference>
<organism evidence="1 2">
    <name type="scientific">Pedobacter panaciterrae</name>
    <dbReference type="NCBI Taxonomy" id="363849"/>
    <lineage>
        <taxon>Bacteria</taxon>
        <taxon>Pseudomonadati</taxon>
        <taxon>Bacteroidota</taxon>
        <taxon>Sphingobacteriia</taxon>
        <taxon>Sphingobacteriales</taxon>
        <taxon>Sphingobacteriaceae</taxon>
        <taxon>Pedobacter</taxon>
    </lineage>
</organism>
<name>A0ABU8NS12_9SPHI</name>
<sequence>MNNVTMSISELRALMVDAGTVAAKKALTDAGLLKATMSKNAAYKKYGQPTVDRWLKNNLITPNRDNFGKFSFRLDAHELESLSKADNRHRFIYSNDPQY</sequence>
<keyword evidence="2" id="KW-1185">Reference proteome</keyword>
<accession>A0ABU8NS12</accession>
<evidence type="ECO:0000313" key="2">
    <source>
        <dbReference type="Proteomes" id="UP001378956"/>
    </source>
</evidence>
<protein>
    <submittedName>
        <fullName evidence="1">Uncharacterized protein</fullName>
    </submittedName>
</protein>
<dbReference type="Proteomes" id="UP001378956">
    <property type="component" value="Unassembled WGS sequence"/>
</dbReference>
<reference evidence="1 2" key="1">
    <citation type="submission" date="2024-03" db="EMBL/GenBank/DDBJ databases">
        <title>Sequence of Lycoming College Course Isolates.</title>
        <authorList>
            <person name="Plotts O."/>
            <person name="Newman J."/>
        </authorList>
    </citation>
    <scope>NUCLEOTIDE SEQUENCE [LARGE SCALE GENOMIC DNA]</scope>
    <source>
        <strain evidence="1 2">CJB-3</strain>
    </source>
</reference>
<gene>
    <name evidence="1" type="ORF">WAE58_21525</name>
</gene>